<dbReference type="PROSITE" id="PS50110">
    <property type="entry name" value="RESPONSE_REGULATORY"/>
    <property type="match status" value="1"/>
</dbReference>
<feature type="non-terminal residue" evidence="3">
    <location>
        <position position="1"/>
    </location>
</feature>
<gene>
    <name evidence="3" type="ORF">JMJ55_27120</name>
</gene>
<dbReference type="SUPFAM" id="SSF52172">
    <property type="entry name" value="CheY-like"/>
    <property type="match status" value="1"/>
</dbReference>
<reference evidence="3 4" key="1">
    <citation type="submission" date="2021-01" db="EMBL/GenBank/DDBJ databases">
        <title>Belnapia mucosa sp. nov. and Belnapia arida sp. nov., isolated from the Tabernas Desert (Almeria, Spain).</title>
        <authorList>
            <person name="Molina-Menor E."/>
            <person name="Vidal-Verdu A."/>
            <person name="Calonge A."/>
            <person name="Satari L."/>
            <person name="Pereto Magraner J."/>
            <person name="Porcar Miralles M."/>
        </authorList>
    </citation>
    <scope>NUCLEOTIDE SEQUENCE [LARGE SCALE GENOMIC DNA]</scope>
    <source>
        <strain evidence="3 4">T6</strain>
    </source>
</reference>
<protein>
    <recommendedName>
        <fullName evidence="2">Response regulatory domain-containing protein</fullName>
    </recommendedName>
</protein>
<feature type="domain" description="Response regulatory" evidence="2">
    <location>
        <begin position="1"/>
        <end position="45"/>
    </location>
</feature>
<sequence>ARERMPGLPVLFITGYAGTALVPGVEVIGKPFDLDTLASRIQTILEADRLKIGAPNAG</sequence>
<organism evidence="3 4">
    <name type="scientific">Belnapia mucosa</name>
    <dbReference type="NCBI Taxonomy" id="2804532"/>
    <lineage>
        <taxon>Bacteria</taxon>
        <taxon>Pseudomonadati</taxon>
        <taxon>Pseudomonadota</taxon>
        <taxon>Alphaproteobacteria</taxon>
        <taxon>Acetobacterales</taxon>
        <taxon>Roseomonadaceae</taxon>
        <taxon>Belnapia</taxon>
    </lineage>
</organism>
<proteinExistence type="predicted"/>
<name>A0ABS1VCJ3_9PROT</name>
<evidence type="ECO:0000313" key="4">
    <source>
        <dbReference type="Proteomes" id="UP000606490"/>
    </source>
</evidence>
<comment type="caution">
    <text evidence="3">The sequence shown here is derived from an EMBL/GenBank/DDBJ whole genome shotgun (WGS) entry which is preliminary data.</text>
</comment>
<keyword evidence="4" id="KW-1185">Reference proteome</keyword>
<dbReference type="Proteomes" id="UP000606490">
    <property type="component" value="Unassembled WGS sequence"/>
</dbReference>
<dbReference type="EMBL" id="JAEUXJ010000023">
    <property type="protein sequence ID" value="MBL6459007.1"/>
    <property type="molecule type" value="Genomic_DNA"/>
</dbReference>
<evidence type="ECO:0000256" key="1">
    <source>
        <dbReference type="PROSITE-ProRule" id="PRU00169"/>
    </source>
</evidence>
<dbReference type="InterPro" id="IPR011006">
    <property type="entry name" value="CheY-like_superfamily"/>
</dbReference>
<dbReference type="Gene3D" id="3.40.50.2300">
    <property type="match status" value="1"/>
</dbReference>
<evidence type="ECO:0000259" key="2">
    <source>
        <dbReference type="PROSITE" id="PS50110"/>
    </source>
</evidence>
<accession>A0ABS1VCJ3</accession>
<comment type="caution">
    <text evidence="1">Lacks conserved residue(s) required for the propagation of feature annotation.</text>
</comment>
<evidence type="ECO:0000313" key="3">
    <source>
        <dbReference type="EMBL" id="MBL6459007.1"/>
    </source>
</evidence>
<dbReference type="InterPro" id="IPR001789">
    <property type="entry name" value="Sig_transdc_resp-reg_receiver"/>
</dbReference>